<organism evidence="2 3">
    <name type="scientific">Franzmannia pantelleriensis</name>
    <dbReference type="NCBI Taxonomy" id="48727"/>
    <lineage>
        <taxon>Bacteria</taxon>
        <taxon>Pseudomonadati</taxon>
        <taxon>Pseudomonadota</taxon>
        <taxon>Gammaproteobacteria</taxon>
        <taxon>Oceanospirillales</taxon>
        <taxon>Halomonadaceae</taxon>
        <taxon>Franzmannia</taxon>
    </lineage>
</organism>
<dbReference type="STRING" id="48727.SAMN05192555_102174"/>
<dbReference type="SUPFAM" id="SSF143120">
    <property type="entry name" value="YefM-like"/>
    <property type="match status" value="1"/>
</dbReference>
<dbReference type="Proteomes" id="UP000199107">
    <property type="component" value="Unassembled WGS sequence"/>
</dbReference>
<reference evidence="3" key="1">
    <citation type="submission" date="2016-10" db="EMBL/GenBank/DDBJ databases">
        <authorList>
            <person name="Varghese N."/>
            <person name="Submissions S."/>
        </authorList>
    </citation>
    <scope>NUCLEOTIDE SEQUENCE [LARGE SCALE GENOMIC DNA]</scope>
    <source>
        <strain evidence="3">AAP</strain>
    </source>
</reference>
<proteinExistence type="inferred from homology"/>
<dbReference type="AlphaFoldDB" id="A0A1G9GKN4"/>
<evidence type="ECO:0000313" key="3">
    <source>
        <dbReference type="Proteomes" id="UP000199107"/>
    </source>
</evidence>
<comment type="similarity">
    <text evidence="1">Belongs to the phD/YefM antitoxin family.</text>
</comment>
<evidence type="ECO:0000256" key="1">
    <source>
        <dbReference type="ARBA" id="ARBA00009981"/>
    </source>
</evidence>
<dbReference type="EMBL" id="FNGH01000002">
    <property type="protein sequence ID" value="SDL01075.1"/>
    <property type="molecule type" value="Genomic_DNA"/>
</dbReference>
<dbReference type="RefSeq" id="WP_089657037.1">
    <property type="nucleotide sequence ID" value="NZ_FNGH01000002.1"/>
</dbReference>
<protein>
    <submittedName>
        <fullName evidence="2">Antitoxin Phd_YefM, type II toxin-antitoxin system</fullName>
    </submittedName>
</protein>
<sequence>MRTETISYLKQNAATLDVAEPLVITQKGKPTYVVQSYAAHERREQAIALLKLLSLGEKSREDGKTMSADEFMEKVRARHASRRGESM</sequence>
<name>A0A1G9GKN4_9GAMM</name>
<dbReference type="OrthoDB" id="6168250at2"/>
<gene>
    <name evidence="2" type="ORF">SAMN05192555_102174</name>
</gene>
<accession>A0A1G9GKN4</accession>
<evidence type="ECO:0000313" key="2">
    <source>
        <dbReference type="EMBL" id="SDL01075.1"/>
    </source>
</evidence>
<dbReference type="InterPro" id="IPR036165">
    <property type="entry name" value="YefM-like_sf"/>
</dbReference>
<keyword evidence="3" id="KW-1185">Reference proteome</keyword>